<evidence type="ECO:0000259" key="2">
    <source>
        <dbReference type="Pfam" id="PF04167"/>
    </source>
</evidence>
<evidence type="ECO:0000256" key="1">
    <source>
        <dbReference type="ARBA" id="ARBA00022801"/>
    </source>
</evidence>
<dbReference type="InterPro" id="IPR007295">
    <property type="entry name" value="DUF402"/>
</dbReference>
<gene>
    <name evidence="3" type="ORF">HSX42_02060</name>
</gene>
<proteinExistence type="predicted"/>
<dbReference type="EMBL" id="CP133461">
    <property type="protein sequence ID" value="WMV76630.1"/>
    <property type="molecule type" value="Genomic_DNA"/>
</dbReference>
<keyword evidence="4" id="KW-1185">Reference proteome</keyword>
<name>A0ABY9QCK7_GEOTD</name>
<dbReference type="RefSeq" id="WP_236934298.1">
    <property type="nucleotide sequence ID" value="NZ_CP133461.1"/>
</dbReference>
<dbReference type="PANTHER" id="PTHR39159">
    <property type="match status" value="1"/>
</dbReference>
<accession>A0ABY9QCK7</accession>
<evidence type="ECO:0000313" key="4">
    <source>
        <dbReference type="Proteomes" id="UP001297580"/>
    </source>
</evidence>
<feature type="domain" description="DUF402" evidence="2">
    <location>
        <begin position="25"/>
        <end position="137"/>
    </location>
</feature>
<reference evidence="3 4" key="1">
    <citation type="submission" date="2023-08" db="EMBL/GenBank/DDBJ databases">
        <title>Complete genome sequence of Geobacillus thermodenitrificans K1041, a genetically tractable strain representative of the genus Geobacillus.</title>
        <authorList>
            <person name="Kani S."/>
            <person name="Suzuki H."/>
        </authorList>
    </citation>
    <scope>NUCLEOTIDE SEQUENCE [LARGE SCALE GENOMIC DNA]</scope>
    <source>
        <strain evidence="3 4">K1041</strain>
    </source>
</reference>
<dbReference type="InterPro" id="IPR035930">
    <property type="entry name" value="FomD-like_sf"/>
</dbReference>
<sequence>MGKILKLQALKFPNIPHYEWEGELVQATSDYVLVYCKPNRKLKHYTKNDVFTIKNRSFEFFSLKEWFTAALEVENGQIISAYCNVAKPAVFEKDTISFVDLDLDYIMDQHSGWKVVDEEEFEENSIKYKYPEALKKKLPSLLID</sequence>
<dbReference type="Gene3D" id="2.40.380.10">
    <property type="entry name" value="FomD-like"/>
    <property type="match status" value="1"/>
</dbReference>
<protein>
    <submittedName>
        <fullName evidence="3">DUF402 domain-containing protein</fullName>
    </submittedName>
</protein>
<keyword evidence="1" id="KW-0378">Hydrolase</keyword>
<evidence type="ECO:0000313" key="3">
    <source>
        <dbReference type="EMBL" id="WMV76630.1"/>
    </source>
</evidence>
<dbReference type="PANTHER" id="PTHR39159:SF1">
    <property type="entry name" value="UPF0374 PROTEIN YGAC"/>
    <property type="match status" value="1"/>
</dbReference>
<dbReference type="Pfam" id="PF04167">
    <property type="entry name" value="DUF402"/>
    <property type="match status" value="1"/>
</dbReference>
<dbReference type="InterPro" id="IPR050212">
    <property type="entry name" value="Ntdp-like"/>
</dbReference>
<dbReference type="SUPFAM" id="SSF159234">
    <property type="entry name" value="FomD-like"/>
    <property type="match status" value="1"/>
</dbReference>
<dbReference type="Proteomes" id="UP001297580">
    <property type="component" value="Chromosome"/>
</dbReference>
<organism evidence="3 4">
    <name type="scientific">Geobacillus thermodenitrificans</name>
    <dbReference type="NCBI Taxonomy" id="33940"/>
    <lineage>
        <taxon>Bacteria</taxon>
        <taxon>Bacillati</taxon>
        <taxon>Bacillota</taxon>
        <taxon>Bacilli</taxon>
        <taxon>Bacillales</taxon>
        <taxon>Anoxybacillaceae</taxon>
        <taxon>Geobacillus</taxon>
    </lineage>
</organism>